<dbReference type="InterPro" id="IPR009072">
    <property type="entry name" value="Histone-fold"/>
</dbReference>
<evidence type="ECO:0000256" key="3">
    <source>
        <dbReference type="ARBA" id="ARBA00004286"/>
    </source>
</evidence>
<protein>
    <recommendedName>
        <fullName evidence="5 10">Histone H4</fullName>
    </recommendedName>
</protein>
<gene>
    <name evidence="12" type="ORF">PR048_014302</name>
</gene>
<accession>A0ABQ9HDW4</accession>
<dbReference type="EMBL" id="JARBHB010000005">
    <property type="protein sequence ID" value="KAJ8882491.1"/>
    <property type="molecule type" value="Genomic_DNA"/>
</dbReference>
<comment type="similarity">
    <text evidence="4 10">Belongs to the histone H4 family.</text>
</comment>
<comment type="subcellular location">
    <subcellularLocation>
        <location evidence="3">Chromosome</location>
    </subcellularLocation>
    <subcellularLocation>
        <location evidence="2">Nucleus</location>
    </subcellularLocation>
</comment>
<organism evidence="12 13">
    <name type="scientific">Dryococelus australis</name>
    <dbReference type="NCBI Taxonomy" id="614101"/>
    <lineage>
        <taxon>Eukaryota</taxon>
        <taxon>Metazoa</taxon>
        <taxon>Ecdysozoa</taxon>
        <taxon>Arthropoda</taxon>
        <taxon>Hexapoda</taxon>
        <taxon>Insecta</taxon>
        <taxon>Pterygota</taxon>
        <taxon>Neoptera</taxon>
        <taxon>Polyneoptera</taxon>
        <taxon>Phasmatodea</taxon>
        <taxon>Verophasmatodea</taxon>
        <taxon>Anareolatae</taxon>
        <taxon>Phasmatidae</taxon>
        <taxon>Eurycanthinae</taxon>
        <taxon>Dryococelus</taxon>
    </lineage>
</organism>
<evidence type="ECO:0000313" key="13">
    <source>
        <dbReference type="Proteomes" id="UP001159363"/>
    </source>
</evidence>
<evidence type="ECO:0000256" key="1">
    <source>
        <dbReference type="ARBA" id="ARBA00002001"/>
    </source>
</evidence>
<keyword evidence="6 10" id="KW-0158">Chromosome</keyword>
<feature type="region of interest" description="Disordered" evidence="11">
    <location>
        <begin position="1"/>
        <end position="25"/>
    </location>
</feature>
<evidence type="ECO:0000256" key="2">
    <source>
        <dbReference type="ARBA" id="ARBA00004123"/>
    </source>
</evidence>
<proteinExistence type="inferred from homology"/>
<dbReference type="InterPro" id="IPR001951">
    <property type="entry name" value="Histone_H4"/>
</dbReference>
<keyword evidence="7 10" id="KW-0238">DNA-binding</keyword>
<dbReference type="Proteomes" id="UP001159363">
    <property type="component" value="Chromosome 4"/>
</dbReference>
<keyword evidence="13" id="KW-1185">Reference proteome</keyword>
<name>A0ABQ9HDW4_9NEOP</name>
<reference evidence="12 13" key="1">
    <citation type="submission" date="2023-02" db="EMBL/GenBank/DDBJ databases">
        <title>LHISI_Scaffold_Assembly.</title>
        <authorList>
            <person name="Stuart O.P."/>
            <person name="Cleave R."/>
            <person name="Magrath M.J.L."/>
            <person name="Mikheyev A.S."/>
        </authorList>
    </citation>
    <scope>NUCLEOTIDE SEQUENCE [LARGE SCALE GENOMIC DNA]</scope>
    <source>
        <strain evidence="12">Daus_M_001</strain>
        <tissue evidence="12">Leg muscle</tissue>
    </source>
</reference>
<evidence type="ECO:0000256" key="8">
    <source>
        <dbReference type="ARBA" id="ARBA00023242"/>
    </source>
</evidence>
<comment type="caution">
    <text evidence="12">The sequence shown here is derived from an EMBL/GenBank/DDBJ whole genome shotgun (WGS) entry which is preliminary data.</text>
</comment>
<dbReference type="Gene3D" id="1.10.20.10">
    <property type="entry name" value="Histone, subunit A"/>
    <property type="match status" value="1"/>
</dbReference>
<dbReference type="SMART" id="SM00417">
    <property type="entry name" value="H4"/>
    <property type="match status" value="1"/>
</dbReference>
<evidence type="ECO:0000256" key="4">
    <source>
        <dbReference type="ARBA" id="ARBA00006564"/>
    </source>
</evidence>
<comment type="subunit">
    <text evidence="10">The nucleosome is a histone octamer containing two molecules each of H2A, H2B, H3 and H4 assembled in one H3-H4 heterotetramer and two H2A-H2B heterodimers. The octamer wraps approximately 147 bp of DNA.</text>
</comment>
<evidence type="ECO:0000256" key="5">
    <source>
        <dbReference type="ARBA" id="ARBA00020836"/>
    </source>
</evidence>
<dbReference type="PANTHER" id="PTHR10484">
    <property type="entry name" value="HISTONE H4"/>
    <property type="match status" value="1"/>
</dbReference>
<sequence>MPEGTQDYEGAHAGVAGFGGSPEEKKPTLVGARGFRSRSVEEEKFWFELCLQGTFRCWDSLLSRSASSENRHKLAVERWSKSRMPYRKEWDLCVRGLIFVVCDGTRIHLEHLRGENILRPSQLYVAFLDVLWADRCTLGRVETLTKREKIGEDQVNDKTTLISRTPQSFWDRIVTQKFSASKIGIELRILCTDVGQVTLLFSFVPRTALKLFRGHSRQPRGFQSCGPKRTCELLRIEYREKMNISKLQELPGNITVLETRFLIENKLETISAAYDPRSQGHHGSSNVAPNPMQSVKRYSVGHGDMYIPVNMPRHLSIENSQPVVCHTKFESTAGPVIVHRTPTLRALSPLSEEDQRNCGSFKIGQPDICREQFSFQNHRSSVRPRDLTLIGVVGFLPIELLDVREKARQSATGRCCVATSRSSPSRQSAGWPGAEQRSAPRAELKVFWENVIRDAVTYTEQAKRKSVPAMVIVCTLKRQGRTLCGFGERKFTTCKQVQEKFKSHERNLLIVKLPCSPALSKSFHSQFSCSKDPN</sequence>
<evidence type="ECO:0000256" key="10">
    <source>
        <dbReference type="RuleBase" id="RU000528"/>
    </source>
</evidence>
<evidence type="ECO:0000256" key="9">
    <source>
        <dbReference type="ARBA" id="ARBA00023269"/>
    </source>
</evidence>
<dbReference type="PRINTS" id="PR00623">
    <property type="entry name" value="HISTONEH4"/>
</dbReference>
<evidence type="ECO:0000256" key="11">
    <source>
        <dbReference type="SAM" id="MobiDB-lite"/>
    </source>
</evidence>
<keyword evidence="9 10" id="KW-0544">Nucleosome core</keyword>
<evidence type="ECO:0000256" key="7">
    <source>
        <dbReference type="ARBA" id="ARBA00023125"/>
    </source>
</evidence>
<comment type="function">
    <text evidence="1 10">Core component of nucleosome. Nucleosomes wrap and compact DNA into chromatin, limiting DNA accessibility to the cellular machineries which require DNA as a template. Histones thereby play a central role in transcription regulation, DNA repair, DNA replication and chromosomal stability. DNA accessibility is regulated via a complex set of post-translational modifications of histones, also called histone code, and nucleosome remodeling.</text>
</comment>
<evidence type="ECO:0000256" key="6">
    <source>
        <dbReference type="ARBA" id="ARBA00022454"/>
    </source>
</evidence>
<evidence type="ECO:0000313" key="12">
    <source>
        <dbReference type="EMBL" id="KAJ8882491.1"/>
    </source>
</evidence>
<keyword evidence="8 10" id="KW-0539">Nucleus</keyword>